<dbReference type="FunFam" id="3.90.850.10:FF:000002">
    <property type="entry name" value="2-hydroxyhepta-2,4-diene-1,7-dioate isomerase"/>
    <property type="match status" value="1"/>
</dbReference>
<reference evidence="4 5" key="1">
    <citation type="journal article" date="2015" name="Genome Announc.">
        <title>Expanding the biotechnology potential of lactobacilli through comparative genomics of 213 strains and associated genera.</title>
        <authorList>
            <person name="Sun Z."/>
            <person name="Harris H.M."/>
            <person name="McCann A."/>
            <person name="Guo C."/>
            <person name="Argimon S."/>
            <person name="Zhang W."/>
            <person name="Yang X."/>
            <person name="Jeffery I.B."/>
            <person name="Cooney J.C."/>
            <person name="Kagawa T.F."/>
            <person name="Liu W."/>
            <person name="Song Y."/>
            <person name="Salvetti E."/>
            <person name="Wrobel A."/>
            <person name="Rasinkangas P."/>
            <person name="Parkhill J."/>
            <person name="Rea M.C."/>
            <person name="O'Sullivan O."/>
            <person name="Ritari J."/>
            <person name="Douillard F.P."/>
            <person name="Paul Ross R."/>
            <person name="Yang R."/>
            <person name="Briner A.E."/>
            <person name="Felis G.E."/>
            <person name="de Vos W.M."/>
            <person name="Barrangou R."/>
            <person name="Klaenhammer T.R."/>
            <person name="Caufield P.W."/>
            <person name="Cui Y."/>
            <person name="Zhang H."/>
            <person name="O'Toole P.W."/>
        </authorList>
    </citation>
    <scope>NUCLEOTIDE SEQUENCE [LARGE SCALE GENOMIC DNA]</scope>
    <source>
        <strain evidence="4 5">DSM 19674</strain>
    </source>
</reference>
<accession>A0A0R1KYY7</accession>
<keyword evidence="5" id="KW-1185">Reference proteome</keyword>
<evidence type="ECO:0000313" key="5">
    <source>
        <dbReference type="Proteomes" id="UP000051515"/>
    </source>
</evidence>
<name>A0A0R1KYY7_9LACO</name>
<dbReference type="GO" id="GO:0016787">
    <property type="term" value="F:hydrolase activity"/>
    <property type="evidence" value="ECO:0007669"/>
    <property type="project" value="UniProtKB-KW"/>
</dbReference>
<keyword evidence="4" id="KW-0378">Hydrolase</keyword>
<dbReference type="PATRIC" id="fig|1423788.3.peg.912"/>
<dbReference type="STRING" id="1423788.FC78_GL000887"/>
<evidence type="ECO:0000256" key="2">
    <source>
        <dbReference type="ARBA" id="ARBA00022723"/>
    </source>
</evidence>
<dbReference type="SUPFAM" id="SSF56529">
    <property type="entry name" value="FAH"/>
    <property type="match status" value="1"/>
</dbReference>
<dbReference type="InterPro" id="IPR036663">
    <property type="entry name" value="Fumarylacetoacetase_C_sf"/>
</dbReference>
<dbReference type="Gene3D" id="3.90.850.10">
    <property type="entry name" value="Fumarylacetoacetase-like, C-terminal domain"/>
    <property type="match status" value="1"/>
</dbReference>
<dbReference type="Proteomes" id="UP000051515">
    <property type="component" value="Unassembled WGS sequence"/>
</dbReference>
<comment type="similarity">
    <text evidence="1">Belongs to the FAH family.</text>
</comment>
<dbReference type="GO" id="GO:0019752">
    <property type="term" value="P:carboxylic acid metabolic process"/>
    <property type="evidence" value="ECO:0007669"/>
    <property type="project" value="UniProtKB-ARBA"/>
</dbReference>
<dbReference type="InterPro" id="IPR051121">
    <property type="entry name" value="FAH"/>
</dbReference>
<keyword evidence="2" id="KW-0479">Metal-binding</keyword>
<evidence type="ECO:0000313" key="4">
    <source>
        <dbReference type="EMBL" id="KRK85082.1"/>
    </source>
</evidence>
<evidence type="ECO:0000259" key="3">
    <source>
        <dbReference type="Pfam" id="PF01557"/>
    </source>
</evidence>
<dbReference type="GO" id="GO:0016853">
    <property type="term" value="F:isomerase activity"/>
    <property type="evidence" value="ECO:0007669"/>
    <property type="project" value="UniProtKB-ARBA"/>
</dbReference>
<comment type="caution">
    <text evidence="4">The sequence shown here is derived from an EMBL/GenBank/DDBJ whole genome shotgun (WGS) entry which is preliminary data.</text>
</comment>
<dbReference type="OrthoDB" id="9805307at2"/>
<protein>
    <submittedName>
        <fullName evidence="4">Fumarylacetoacetate hydrolase</fullName>
    </submittedName>
</protein>
<evidence type="ECO:0000256" key="1">
    <source>
        <dbReference type="ARBA" id="ARBA00010211"/>
    </source>
</evidence>
<dbReference type="PANTHER" id="PTHR42796">
    <property type="entry name" value="FUMARYLACETOACETATE HYDROLASE DOMAIN-CONTAINING PROTEIN 2A-RELATED"/>
    <property type="match status" value="1"/>
</dbReference>
<dbReference type="EMBL" id="AZDY01000001">
    <property type="protein sequence ID" value="KRK85082.1"/>
    <property type="molecule type" value="Genomic_DNA"/>
</dbReference>
<feature type="domain" description="Fumarylacetoacetase-like C-terminal" evidence="3">
    <location>
        <begin position="63"/>
        <end position="263"/>
    </location>
</feature>
<dbReference type="AlphaFoldDB" id="A0A0R1KYY7"/>
<proteinExistence type="inferred from homology"/>
<dbReference type="Pfam" id="PF01557">
    <property type="entry name" value="FAA_hydrolase"/>
    <property type="match status" value="1"/>
</dbReference>
<dbReference type="InterPro" id="IPR011234">
    <property type="entry name" value="Fumarylacetoacetase-like_C"/>
</dbReference>
<dbReference type="PANTHER" id="PTHR42796:SF4">
    <property type="entry name" value="FUMARYLACETOACETATE HYDROLASE DOMAIN-CONTAINING PROTEIN 2A"/>
    <property type="match status" value="1"/>
</dbReference>
<gene>
    <name evidence="4" type="ORF">FC78_GL000887</name>
</gene>
<organism evidence="4 5">
    <name type="scientific">Companilactobacillus bobalius DSM 19674</name>
    <dbReference type="NCBI Taxonomy" id="1423788"/>
    <lineage>
        <taxon>Bacteria</taxon>
        <taxon>Bacillati</taxon>
        <taxon>Bacillota</taxon>
        <taxon>Bacilli</taxon>
        <taxon>Lactobacillales</taxon>
        <taxon>Lactobacillaceae</taxon>
        <taxon>Companilactobacillus</taxon>
        <taxon>Companilactobacillus bobalius</taxon>
    </lineage>
</organism>
<sequence length="267" mass="29702">MKLGMYHGRAAVINDNQRLQLINGIENVQSILPNLNKKLFLSRERTLPEMNAFSLPITNPKQIFAVGFNYRDHLNELHTKEPQVPNIFTKFISSLTGPNPTVTIPSSKTDWETELVIVIGKGGRNIEQSIANEHIAGYMVGQDLSDRQLQFANDNPQFSLAKSYENFSPIGPWLTTPDEITNLEDLTITTELNGVEKQHSKLGNLIFGPEKLVSYLSSITELYPGDLIFTGTPGGVGTGRNPQEFLKPGDQLISKIEQLGQLTINLE</sequence>
<dbReference type="RefSeq" id="WP_056950316.1">
    <property type="nucleotide sequence ID" value="NZ_AZDY01000001.1"/>
</dbReference>
<dbReference type="GO" id="GO:0046872">
    <property type="term" value="F:metal ion binding"/>
    <property type="evidence" value="ECO:0007669"/>
    <property type="project" value="UniProtKB-KW"/>
</dbReference>